<protein>
    <submittedName>
        <fullName evidence="1">Uncharacterized protein</fullName>
    </submittedName>
</protein>
<evidence type="ECO:0000313" key="1">
    <source>
        <dbReference type="EMBL" id="UUX33463.1"/>
    </source>
</evidence>
<organism evidence="1 2">
    <name type="scientific">Fundicoccus culcitae</name>
    <dbReference type="NCBI Taxonomy" id="2969821"/>
    <lineage>
        <taxon>Bacteria</taxon>
        <taxon>Bacillati</taxon>
        <taxon>Bacillota</taxon>
        <taxon>Bacilli</taxon>
        <taxon>Lactobacillales</taxon>
        <taxon>Aerococcaceae</taxon>
        <taxon>Fundicoccus</taxon>
    </lineage>
</organism>
<evidence type="ECO:0000313" key="2">
    <source>
        <dbReference type="Proteomes" id="UP001315967"/>
    </source>
</evidence>
<proteinExistence type="predicted"/>
<keyword evidence="2" id="KW-1185">Reference proteome</keyword>
<accession>A0ABY5P4X7</accession>
<dbReference type="EMBL" id="CP102453">
    <property type="protein sequence ID" value="UUX33463.1"/>
    <property type="molecule type" value="Genomic_DNA"/>
</dbReference>
<sequence length="64" mass="7104">MMVKKKVAPTMGWSPEAEDEINDAIVESNSMNGIQCVNCVETDFHFIDSEDTVQAIISALNEEK</sequence>
<gene>
    <name evidence="1" type="ORF">NRE15_11215</name>
</gene>
<dbReference type="RefSeq" id="WP_313792965.1">
    <property type="nucleotide sequence ID" value="NZ_CP102453.1"/>
</dbReference>
<dbReference type="Proteomes" id="UP001315967">
    <property type="component" value="Chromosome"/>
</dbReference>
<name>A0ABY5P4X7_9LACT</name>
<reference evidence="1 2" key="1">
    <citation type="submission" date="2022-08" db="EMBL/GenBank/DDBJ databases">
        <title>Aerococcaceae sp. nov isolated from spoiled eye mask.</title>
        <authorList>
            <person name="Zhou G."/>
            <person name="Xie X.-B."/>
            <person name="Shi Q.-S."/>
            <person name="Wang Y.-S."/>
            <person name="Wen X."/>
            <person name="Peng H."/>
            <person name="Yang X.-J."/>
            <person name="Tao H.-B."/>
            <person name="Huang X.-M."/>
        </authorList>
    </citation>
    <scope>NUCLEOTIDE SEQUENCE [LARGE SCALE GENOMIC DNA]</scope>
    <source>
        <strain evidence="2">DM20194951</strain>
    </source>
</reference>